<protein>
    <submittedName>
        <fullName evidence="2">NADH dehydrogenase subunit 6</fullName>
    </submittedName>
</protein>
<accession>A2TN47</accession>
<evidence type="ECO:0000313" key="2">
    <source>
        <dbReference type="EMBL" id="ABM79864.1"/>
    </source>
</evidence>
<feature type="transmembrane region" description="Helical" evidence="1">
    <location>
        <begin position="37"/>
        <end position="60"/>
    </location>
</feature>
<dbReference type="CTD" id="4541"/>
<sequence length="137" mass="15891">MFIGLLCLMLLMNHPSPMCLTLVLISIMIVFMLKSLIISISAYLFLIIFIGGILLMLFYLTMISSNKPSWQISMLVLPIILVPDFNTIKNLKFSTLDFSLKMLEEKSFMFMMIMLLLGMMFIINIFLNKISFMRQLK</sequence>
<keyword evidence="1" id="KW-0472">Membrane</keyword>
<name>A2TN47_9BILA</name>
<feature type="transmembrane region" description="Helical" evidence="1">
    <location>
        <begin position="108"/>
        <end position="127"/>
    </location>
</feature>
<keyword evidence="2" id="KW-0496">Mitochondrion</keyword>
<proteinExistence type="predicted"/>
<evidence type="ECO:0000256" key="1">
    <source>
        <dbReference type="SAM" id="Phobius"/>
    </source>
</evidence>
<keyword evidence="1" id="KW-0812">Transmembrane</keyword>
<dbReference type="AlphaFoldDB" id="A2TN47"/>
<keyword evidence="1" id="KW-1133">Transmembrane helix</keyword>
<dbReference type="EMBL" id="EF368011">
    <property type="protein sequence ID" value="ABM79864.1"/>
    <property type="molecule type" value="Genomic_DNA"/>
</dbReference>
<reference evidence="2" key="1">
    <citation type="submission" date="2007-01" db="EMBL/GenBank/DDBJ databases">
        <authorList>
            <person name="Tang S."/>
            <person name="Wang G."/>
            <person name="Hyman B."/>
        </authorList>
    </citation>
    <scope>NUCLEOTIDE SEQUENCE</scope>
</reference>
<dbReference type="RefSeq" id="YP_001023663.1">
    <property type="nucleotide sequence ID" value="NC_008828.1"/>
</dbReference>
<geneLocation type="mitochondrion" evidence="2"/>
<gene>
    <name evidence="2" type="primary">ND6</name>
</gene>
<organism evidence="2">
    <name type="scientific">Hexamermis agrotis</name>
    <dbReference type="NCBI Taxonomy" id="387665"/>
    <lineage>
        <taxon>Eukaryota</taxon>
        <taxon>Metazoa</taxon>
        <taxon>Ecdysozoa</taxon>
        <taxon>Nematoda</taxon>
        <taxon>Enoplea</taxon>
        <taxon>Dorylaimia</taxon>
        <taxon>Mermithida</taxon>
        <taxon>Mermithoidea</taxon>
        <taxon>Mermithidae</taxon>
        <taxon>Hexamermis</taxon>
    </lineage>
</organism>
<dbReference type="GeneID" id="4788082"/>